<evidence type="ECO:0000313" key="14">
    <source>
        <dbReference type="Proteomes" id="UP000275436"/>
    </source>
</evidence>
<gene>
    <name evidence="13" type="ORF">DNR46_03495</name>
</gene>
<evidence type="ECO:0000256" key="11">
    <source>
        <dbReference type="ARBA" id="ARBA00029594"/>
    </source>
</evidence>
<dbReference type="GO" id="GO:0006793">
    <property type="term" value="P:phosphorus metabolic process"/>
    <property type="evidence" value="ECO:0007669"/>
    <property type="project" value="UniProtKB-ARBA"/>
</dbReference>
<feature type="domain" description="PLD phosphodiesterase" evidence="12">
    <location>
        <begin position="443"/>
        <end position="474"/>
    </location>
</feature>
<evidence type="ECO:0000313" key="13">
    <source>
        <dbReference type="EMBL" id="RNJ46948.1"/>
    </source>
</evidence>
<evidence type="ECO:0000256" key="5">
    <source>
        <dbReference type="ARBA" id="ARBA00012027"/>
    </source>
</evidence>
<dbReference type="GO" id="GO:0016891">
    <property type="term" value="F:RNA endonuclease activity producing 5'-phosphomonoesters, hydrolytic mechanism"/>
    <property type="evidence" value="ECO:0007669"/>
    <property type="project" value="TreeGrafter"/>
</dbReference>
<dbReference type="AlphaFoldDB" id="A0A3M9XHR7"/>
<proteinExistence type="inferred from homology"/>
<evidence type="ECO:0000256" key="1">
    <source>
        <dbReference type="ARBA" id="ARBA00000798"/>
    </source>
</evidence>
<dbReference type="EC" id="3.1.4.4" evidence="5"/>
<dbReference type="PANTHER" id="PTHR43856:SF1">
    <property type="entry name" value="MITOCHONDRIAL CARDIOLIPIN HYDROLASE"/>
    <property type="match status" value="1"/>
</dbReference>
<accession>A0A3M9XHR7</accession>
<keyword evidence="10" id="KW-0443">Lipid metabolism</keyword>
<evidence type="ECO:0000256" key="9">
    <source>
        <dbReference type="ARBA" id="ARBA00022963"/>
    </source>
</evidence>
<keyword evidence="9" id="KW-0442">Lipid degradation</keyword>
<dbReference type="GO" id="GO:0005576">
    <property type="term" value="C:extracellular region"/>
    <property type="evidence" value="ECO:0007669"/>
    <property type="project" value="UniProtKB-SubCell"/>
</dbReference>
<comment type="similarity">
    <text evidence="4">Belongs to the phospholipase D family.</text>
</comment>
<evidence type="ECO:0000256" key="10">
    <source>
        <dbReference type="ARBA" id="ARBA00023098"/>
    </source>
</evidence>
<evidence type="ECO:0000256" key="8">
    <source>
        <dbReference type="ARBA" id="ARBA00022801"/>
    </source>
</evidence>
<comment type="caution">
    <text evidence="13">The sequence shown here is derived from an EMBL/GenBank/DDBJ whole genome shotgun (WGS) entry which is preliminary data.</text>
</comment>
<evidence type="ECO:0000256" key="6">
    <source>
        <dbReference type="ARBA" id="ARBA00018392"/>
    </source>
</evidence>
<dbReference type="SUPFAM" id="SSF56024">
    <property type="entry name" value="Phospholipase D/nuclease"/>
    <property type="match status" value="2"/>
</dbReference>
<reference evidence="13 14" key="1">
    <citation type="journal article" date="2018" name="Mol. Plant Microbe Interact.">
        <title>Taxonomically Different Co-Microsymbionts of a Relict Legume, Oxytropis popoviana, Have Complementary Sets of Symbiotic Genes and Together Increase the Efficiency of Plant Nodulation.</title>
        <authorList>
            <person name="Safronova V."/>
            <person name="Belimov A."/>
            <person name="Sazanova A."/>
            <person name="Chirak E."/>
            <person name="Verkhozina A."/>
            <person name="Kuznetsova I."/>
            <person name="Andronov E."/>
            <person name="Puhalsky J."/>
            <person name="Tikhonovich I."/>
        </authorList>
    </citation>
    <scope>NUCLEOTIDE SEQUENCE [LARGE SCALE GENOMIC DNA]</scope>
    <source>
        <strain evidence="13 14">Opo-235</strain>
    </source>
</reference>
<dbReference type="RefSeq" id="WP_123167026.1">
    <property type="nucleotide sequence ID" value="NZ_QKOD01000001.1"/>
</dbReference>
<dbReference type="InterPro" id="IPR001736">
    <property type="entry name" value="PLipase_D/transphosphatidylase"/>
</dbReference>
<dbReference type="Pfam" id="PF13091">
    <property type="entry name" value="PLDc_2"/>
    <property type="match status" value="2"/>
</dbReference>
<organism evidence="13 14">
    <name type="scientific">Mesorhizobium japonicum</name>
    <dbReference type="NCBI Taxonomy" id="2066070"/>
    <lineage>
        <taxon>Bacteria</taxon>
        <taxon>Pseudomonadati</taxon>
        <taxon>Pseudomonadota</taxon>
        <taxon>Alphaproteobacteria</taxon>
        <taxon>Hyphomicrobiales</taxon>
        <taxon>Phyllobacteriaceae</taxon>
        <taxon>Mesorhizobium</taxon>
    </lineage>
</organism>
<comment type="function">
    <text evidence="2">Could be a virulence factor.</text>
</comment>
<sequence>MRKRKSNNGLTVNAIAGAHVVLLGWNLEDAKRTGLRGFAIRRTDPTEQEIYWMKGSKTFKSVDPHPAPGEQFSSLAHPFQSFQWADYSAKPDRDYEYEIVAMYGDPAALTKNGSVKVAVHTESVTGPDHSVFFNRGSPATQEYARRFLNKPPPIAGPGAYEWLSRGLIEGILGFIARAQGPGWTLKGAFYEFQWPAVLDALAAAHARGAEVSVVFDYIEKPKGPWKKNATAITAAHLDAFCIKRTHGTLMHNKYLVLSHNNAPVALLFGSTNLTENGIFGHANCAHIIEGPEPAGTYLQYFQALTGDPLTTKESTYKADNVTRSPIPSPLPAQASMPIFSPRPKLEALKWYADLAGGAKKGLFMTFAFGMHQLFADVYSKTDGKLRMALMEKEWNGQNKEAQIAKIRALQALPNVVIAVGNRIPLSGFDQWLAELDRVTQEVNVHWVHTKFMLVDPLSNDPIVITGSANFSKASTDANDENMLVIRGNTRVADIYIGEFFRLHSHYAFRQAVAIFLQQHPGASPSEFEQSFLIEDRDWTADYFTPGDRSARYIRRLYFSS</sequence>
<evidence type="ECO:0000256" key="2">
    <source>
        <dbReference type="ARBA" id="ARBA00003145"/>
    </source>
</evidence>
<dbReference type="PROSITE" id="PS50035">
    <property type="entry name" value="PLD"/>
    <property type="match status" value="1"/>
</dbReference>
<dbReference type="GO" id="GO:0016042">
    <property type="term" value="P:lipid catabolic process"/>
    <property type="evidence" value="ECO:0007669"/>
    <property type="project" value="UniProtKB-KW"/>
</dbReference>
<comment type="subcellular location">
    <subcellularLocation>
        <location evidence="3">Secreted</location>
    </subcellularLocation>
</comment>
<name>A0A3M9XHR7_9HYPH</name>
<dbReference type="InterPro" id="IPR051406">
    <property type="entry name" value="PLD_domain"/>
</dbReference>
<keyword evidence="7" id="KW-0964">Secreted</keyword>
<dbReference type="CDD" id="cd09172">
    <property type="entry name" value="PLDc_Nuc_like_unchar1_1"/>
    <property type="match status" value="1"/>
</dbReference>
<dbReference type="PANTHER" id="PTHR43856">
    <property type="entry name" value="CARDIOLIPIN HYDROLASE"/>
    <property type="match status" value="1"/>
</dbReference>
<evidence type="ECO:0000256" key="3">
    <source>
        <dbReference type="ARBA" id="ARBA00004613"/>
    </source>
</evidence>
<evidence type="ECO:0000256" key="4">
    <source>
        <dbReference type="ARBA" id="ARBA00008664"/>
    </source>
</evidence>
<dbReference type="EMBL" id="QKOD01000001">
    <property type="protein sequence ID" value="RNJ46948.1"/>
    <property type="molecule type" value="Genomic_DNA"/>
</dbReference>
<dbReference type="GO" id="GO:0004630">
    <property type="term" value="F:phospholipase D activity"/>
    <property type="evidence" value="ECO:0007669"/>
    <property type="project" value="UniProtKB-EC"/>
</dbReference>
<dbReference type="InterPro" id="IPR025202">
    <property type="entry name" value="PLD-like_dom"/>
</dbReference>
<evidence type="ECO:0000259" key="12">
    <source>
        <dbReference type="PROSITE" id="PS50035"/>
    </source>
</evidence>
<dbReference type="Proteomes" id="UP000275436">
    <property type="component" value="Unassembled WGS sequence"/>
</dbReference>
<dbReference type="Gene3D" id="3.30.870.10">
    <property type="entry name" value="Endonuclease Chain A"/>
    <property type="match status" value="2"/>
</dbReference>
<keyword evidence="8" id="KW-0378">Hydrolase</keyword>
<protein>
    <recommendedName>
        <fullName evidence="6">Phospholipase D</fullName>
        <ecNumber evidence="5">3.1.4.4</ecNumber>
    </recommendedName>
    <alternativeName>
        <fullName evidence="11">Choline phosphatase</fullName>
    </alternativeName>
</protein>
<comment type="catalytic activity">
    <reaction evidence="1">
        <text>a 1,2-diacyl-sn-glycero-3-phosphocholine + H2O = a 1,2-diacyl-sn-glycero-3-phosphate + choline + H(+)</text>
        <dbReference type="Rhea" id="RHEA:14445"/>
        <dbReference type="ChEBI" id="CHEBI:15354"/>
        <dbReference type="ChEBI" id="CHEBI:15377"/>
        <dbReference type="ChEBI" id="CHEBI:15378"/>
        <dbReference type="ChEBI" id="CHEBI:57643"/>
        <dbReference type="ChEBI" id="CHEBI:58608"/>
        <dbReference type="EC" id="3.1.4.4"/>
    </reaction>
</comment>
<evidence type="ECO:0000256" key="7">
    <source>
        <dbReference type="ARBA" id="ARBA00022525"/>
    </source>
</evidence>